<dbReference type="PANTHER" id="PTHR43939:SF68">
    <property type="entry name" value="CENTROSOMAL PROTEIN OF 290 KDA-LIKE"/>
    <property type="match status" value="1"/>
</dbReference>
<evidence type="ECO:0000256" key="2">
    <source>
        <dbReference type="SAM" id="Phobius"/>
    </source>
</evidence>
<comment type="caution">
    <text evidence="3">The sequence shown here is derived from an EMBL/GenBank/DDBJ whole genome shotgun (WGS) entry which is preliminary data.</text>
</comment>
<keyword evidence="2" id="KW-0812">Transmembrane</keyword>
<name>A0AAW2Q9J7_9LAMI</name>
<gene>
    <name evidence="3" type="ORF">Sangu_0523700</name>
</gene>
<reference evidence="3" key="1">
    <citation type="submission" date="2020-06" db="EMBL/GenBank/DDBJ databases">
        <authorList>
            <person name="Li T."/>
            <person name="Hu X."/>
            <person name="Zhang T."/>
            <person name="Song X."/>
            <person name="Zhang H."/>
            <person name="Dai N."/>
            <person name="Sheng W."/>
            <person name="Hou X."/>
            <person name="Wei L."/>
        </authorList>
    </citation>
    <scope>NUCLEOTIDE SEQUENCE</scope>
    <source>
        <strain evidence="3">G01</strain>
        <tissue evidence="3">Leaf</tissue>
    </source>
</reference>
<feature type="transmembrane region" description="Helical" evidence="2">
    <location>
        <begin position="381"/>
        <end position="398"/>
    </location>
</feature>
<proteinExistence type="predicted"/>
<evidence type="ECO:0000313" key="3">
    <source>
        <dbReference type="EMBL" id="KAL0364261.1"/>
    </source>
</evidence>
<accession>A0AAW2Q9J7</accession>
<reference evidence="3" key="2">
    <citation type="journal article" date="2024" name="Plant">
        <title>Genomic evolution and insights into agronomic trait innovations of Sesamum species.</title>
        <authorList>
            <person name="Miao H."/>
            <person name="Wang L."/>
            <person name="Qu L."/>
            <person name="Liu H."/>
            <person name="Sun Y."/>
            <person name="Le M."/>
            <person name="Wang Q."/>
            <person name="Wei S."/>
            <person name="Zheng Y."/>
            <person name="Lin W."/>
            <person name="Duan Y."/>
            <person name="Cao H."/>
            <person name="Xiong S."/>
            <person name="Wang X."/>
            <person name="Wei L."/>
            <person name="Li C."/>
            <person name="Ma Q."/>
            <person name="Ju M."/>
            <person name="Zhao R."/>
            <person name="Li G."/>
            <person name="Mu C."/>
            <person name="Tian Q."/>
            <person name="Mei H."/>
            <person name="Zhang T."/>
            <person name="Gao T."/>
            <person name="Zhang H."/>
        </authorList>
    </citation>
    <scope>NUCLEOTIDE SEQUENCE</scope>
    <source>
        <strain evidence="3">G01</strain>
    </source>
</reference>
<dbReference type="PANTHER" id="PTHR43939">
    <property type="entry name" value="COILED-COIL DOMAIN-CONTAINING PROTEIN 158"/>
    <property type="match status" value="1"/>
</dbReference>
<feature type="coiled-coil region" evidence="1">
    <location>
        <begin position="56"/>
        <end position="90"/>
    </location>
</feature>
<keyword evidence="1" id="KW-0175">Coiled coil</keyword>
<dbReference type="EMBL" id="JACGWK010000003">
    <property type="protein sequence ID" value="KAL0364261.1"/>
    <property type="molecule type" value="Genomic_DNA"/>
</dbReference>
<keyword evidence="2" id="KW-1133">Transmembrane helix</keyword>
<sequence>MENLPLSVSQVKSILDKMNEVEVPDAAFAVGNSHDSTNVRKLFSVIDGFSESLQKVSLLSRENEKLQSTIDEQILEIEFLRKQVEDHMDNEKDSEKMNKLLELESGLKNIVWKLGGGDLMGDLKADGPTWLLPLLDKLVMAKMLESESSKSKNEELGAKLLATQKLVDDLSSKVKLLEDSNQARIFPPEIEQEGGTSIATQSEISEMQDVVNLVLCLFILSILLSCGAILLSSFYCKMLSPRCTRENKYKEGLFDDHLLNSPTKLEILDPSLPLPNSCILFPHLVVLLAAVGMSNNIPHVQSAAHVRSLRKGSNDHLAISISSESERLINNEETDEDKGHLFKSLNTSGLIPRQGRSAADRIDGIWVSGSRALMRHPRGRLGLIAYWLVLHLWLLGTIL</sequence>
<organism evidence="3">
    <name type="scientific">Sesamum angustifolium</name>
    <dbReference type="NCBI Taxonomy" id="2727405"/>
    <lineage>
        <taxon>Eukaryota</taxon>
        <taxon>Viridiplantae</taxon>
        <taxon>Streptophyta</taxon>
        <taxon>Embryophyta</taxon>
        <taxon>Tracheophyta</taxon>
        <taxon>Spermatophyta</taxon>
        <taxon>Magnoliopsida</taxon>
        <taxon>eudicotyledons</taxon>
        <taxon>Gunneridae</taxon>
        <taxon>Pentapetalae</taxon>
        <taxon>asterids</taxon>
        <taxon>lamiids</taxon>
        <taxon>Lamiales</taxon>
        <taxon>Pedaliaceae</taxon>
        <taxon>Sesamum</taxon>
    </lineage>
</organism>
<protein>
    <submittedName>
        <fullName evidence="3">Uncharacterized protein</fullName>
    </submittedName>
</protein>
<dbReference type="AlphaFoldDB" id="A0AAW2Q9J7"/>
<feature type="transmembrane region" description="Helical" evidence="2">
    <location>
        <begin position="210"/>
        <end position="235"/>
    </location>
</feature>
<evidence type="ECO:0000256" key="1">
    <source>
        <dbReference type="SAM" id="Coils"/>
    </source>
</evidence>
<keyword evidence="2" id="KW-0472">Membrane</keyword>